<dbReference type="Gene3D" id="3.40.50.720">
    <property type="entry name" value="NAD(P)-binding Rossmann-like Domain"/>
    <property type="match status" value="2"/>
</dbReference>
<dbReference type="InterPro" id="IPR020904">
    <property type="entry name" value="Sc_DH/Rdtase_CS"/>
</dbReference>
<dbReference type="InterPro" id="IPR036291">
    <property type="entry name" value="NAD(P)-bd_dom_sf"/>
</dbReference>
<dbReference type="Proteomes" id="UP000274822">
    <property type="component" value="Unassembled WGS sequence"/>
</dbReference>
<dbReference type="SUPFAM" id="SSF51735">
    <property type="entry name" value="NAD(P)-binding Rossmann-fold domains"/>
    <property type="match status" value="1"/>
</dbReference>
<reference evidence="3 4" key="1">
    <citation type="journal article" date="2018" name="New Phytol.">
        <title>Phylogenomics of Endogonaceae and evolution of mycorrhizas within Mucoromycota.</title>
        <authorList>
            <person name="Chang Y."/>
            <person name="Desiro A."/>
            <person name="Na H."/>
            <person name="Sandor L."/>
            <person name="Lipzen A."/>
            <person name="Clum A."/>
            <person name="Barry K."/>
            <person name="Grigoriev I.V."/>
            <person name="Martin F.M."/>
            <person name="Stajich J.E."/>
            <person name="Smith M.E."/>
            <person name="Bonito G."/>
            <person name="Spatafora J.W."/>
        </authorList>
    </citation>
    <scope>NUCLEOTIDE SEQUENCE [LARGE SCALE GENOMIC DNA]</scope>
    <source>
        <strain evidence="3 4">AD002</strain>
    </source>
</reference>
<name>A0A433QDL6_9FUNG</name>
<dbReference type="PRINTS" id="PR00081">
    <property type="entry name" value="GDHRDH"/>
</dbReference>
<protein>
    <submittedName>
        <fullName evidence="3">Short-chain dehydrogenase/reductase SDR</fullName>
    </submittedName>
</protein>
<evidence type="ECO:0000256" key="1">
    <source>
        <dbReference type="ARBA" id="ARBA00022857"/>
    </source>
</evidence>
<evidence type="ECO:0000256" key="2">
    <source>
        <dbReference type="ARBA" id="ARBA00023002"/>
    </source>
</evidence>
<dbReference type="PANTHER" id="PTHR43658:SF8">
    <property type="entry name" value="17-BETA-HYDROXYSTEROID DEHYDROGENASE 14-RELATED"/>
    <property type="match status" value="1"/>
</dbReference>
<dbReference type="PROSITE" id="PS00061">
    <property type="entry name" value="ADH_SHORT"/>
    <property type="match status" value="1"/>
</dbReference>
<keyword evidence="4" id="KW-1185">Reference proteome</keyword>
<dbReference type="InterPro" id="IPR002347">
    <property type="entry name" value="SDR_fam"/>
</dbReference>
<dbReference type="Pfam" id="PF00106">
    <property type="entry name" value="adh_short"/>
    <property type="match status" value="1"/>
</dbReference>
<evidence type="ECO:0000313" key="4">
    <source>
        <dbReference type="Proteomes" id="UP000274822"/>
    </source>
</evidence>
<proteinExistence type="predicted"/>
<sequence>MRIKGNTFVVTGGASGMGEATVHELVRLGANVAIINPENPDAALNLADLEDVLRVNVIGTLNVCKQVANVLAGQEPYNKDGRFDARFLCLDCSSPTTRSSAYSLISTIPGERGVLINTTSIAWDDGQVGQVAYAAAKGGIYSVSLPMARDLAPYGVRVMAIAPGCFQTPMVAAAKELPNFTLAEMAAASSGLMFPKRFGQAPEFAQLVVQIVENVMLNGSVIRLDGGVRLK</sequence>
<dbReference type="GO" id="GO:0016491">
    <property type="term" value="F:oxidoreductase activity"/>
    <property type="evidence" value="ECO:0007669"/>
    <property type="project" value="UniProtKB-KW"/>
</dbReference>
<evidence type="ECO:0000313" key="3">
    <source>
        <dbReference type="EMBL" id="RUS27834.1"/>
    </source>
</evidence>
<dbReference type="AlphaFoldDB" id="A0A433QDL6"/>
<dbReference type="EMBL" id="RBNJ01007698">
    <property type="protein sequence ID" value="RUS27834.1"/>
    <property type="molecule type" value="Genomic_DNA"/>
</dbReference>
<keyword evidence="2" id="KW-0560">Oxidoreductase</keyword>
<comment type="caution">
    <text evidence="3">The sequence shown here is derived from an EMBL/GenBank/DDBJ whole genome shotgun (WGS) entry which is preliminary data.</text>
</comment>
<organism evidence="3 4">
    <name type="scientific">Jimgerdemannia flammicorona</name>
    <dbReference type="NCBI Taxonomy" id="994334"/>
    <lineage>
        <taxon>Eukaryota</taxon>
        <taxon>Fungi</taxon>
        <taxon>Fungi incertae sedis</taxon>
        <taxon>Mucoromycota</taxon>
        <taxon>Mucoromycotina</taxon>
        <taxon>Endogonomycetes</taxon>
        <taxon>Endogonales</taxon>
        <taxon>Endogonaceae</taxon>
        <taxon>Jimgerdemannia</taxon>
    </lineage>
</organism>
<gene>
    <name evidence="3" type="ORF">BC938DRAFT_482667</name>
</gene>
<dbReference type="PANTHER" id="PTHR43658">
    <property type="entry name" value="SHORT-CHAIN DEHYDROGENASE/REDUCTASE"/>
    <property type="match status" value="1"/>
</dbReference>
<accession>A0A433QDL6</accession>
<keyword evidence="1" id="KW-0521">NADP</keyword>